<evidence type="ECO:0000313" key="2">
    <source>
        <dbReference type="EMBL" id="QNO17762.1"/>
    </source>
</evidence>
<gene>
    <name evidence="2" type="ORF">H6X83_12690</name>
</gene>
<protein>
    <submittedName>
        <fullName evidence="2">Uncharacterized protein</fullName>
    </submittedName>
</protein>
<sequence>MAAVILQIPLFWYAHRVKEQKRKAHYFLGAGFVCGAVSAIWTLTLVCGRH</sequence>
<organism evidence="2 3">
    <name type="scientific">Caproicibacterium amylolyticum</name>
    <dbReference type="NCBI Taxonomy" id="2766537"/>
    <lineage>
        <taxon>Bacteria</taxon>
        <taxon>Bacillati</taxon>
        <taxon>Bacillota</taxon>
        <taxon>Clostridia</taxon>
        <taxon>Eubacteriales</taxon>
        <taxon>Oscillospiraceae</taxon>
        <taxon>Caproicibacterium</taxon>
    </lineage>
</organism>
<keyword evidence="1" id="KW-1133">Transmembrane helix</keyword>
<dbReference type="KEGG" id="caml:H6X83_12690"/>
<keyword evidence="1" id="KW-0472">Membrane</keyword>
<accession>A0A7G9WGF0</accession>
<evidence type="ECO:0000256" key="1">
    <source>
        <dbReference type="SAM" id="Phobius"/>
    </source>
</evidence>
<keyword evidence="1" id="KW-0812">Transmembrane</keyword>
<evidence type="ECO:0000313" key="3">
    <source>
        <dbReference type="Proteomes" id="UP000516046"/>
    </source>
</evidence>
<dbReference type="RefSeq" id="WP_212506825.1">
    <property type="nucleotide sequence ID" value="NZ_CP060696.1"/>
</dbReference>
<reference evidence="2 3" key="1">
    <citation type="submission" date="2020-08" db="EMBL/GenBank/DDBJ databases">
        <authorList>
            <person name="Ren C."/>
            <person name="Gu Y."/>
            <person name="Xu Y."/>
        </authorList>
    </citation>
    <scope>NUCLEOTIDE SEQUENCE [LARGE SCALE GENOMIC DNA]</scope>
    <source>
        <strain evidence="2 3">LBM18003</strain>
    </source>
</reference>
<dbReference type="EMBL" id="CP060696">
    <property type="protein sequence ID" value="QNO17762.1"/>
    <property type="molecule type" value="Genomic_DNA"/>
</dbReference>
<feature type="transmembrane region" description="Helical" evidence="1">
    <location>
        <begin position="26"/>
        <end position="47"/>
    </location>
</feature>
<keyword evidence="3" id="KW-1185">Reference proteome</keyword>
<dbReference type="AlphaFoldDB" id="A0A7G9WGF0"/>
<name>A0A7G9WGF0_9FIRM</name>
<dbReference type="Proteomes" id="UP000516046">
    <property type="component" value="Chromosome"/>
</dbReference>
<proteinExistence type="predicted"/>